<dbReference type="GO" id="GO:0016853">
    <property type="term" value="F:isomerase activity"/>
    <property type="evidence" value="ECO:0007669"/>
    <property type="project" value="UniProtKB-KW"/>
</dbReference>
<dbReference type="GO" id="GO:0016829">
    <property type="term" value="F:lyase activity"/>
    <property type="evidence" value="ECO:0007669"/>
    <property type="project" value="UniProtKB-KW"/>
</dbReference>
<dbReference type="FunFam" id="3.90.226.10:FF:000009">
    <property type="entry name" value="Carnitinyl-CoA dehydratase"/>
    <property type="match status" value="1"/>
</dbReference>
<evidence type="ECO:0000313" key="5">
    <source>
        <dbReference type="Proteomes" id="UP000292858"/>
    </source>
</evidence>
<dbReference type="CDD" id="cd06558">
    <property type="entry name" value="crotonase-like"/>
    <property type="match status" value="1"/>
</dbReference>
<sequence>MSMILKEQIGKVLFCQINRPEKLNALNREVLEELVAILGEARINSDIHVVVLTGTQKAFSVGADIEVFVNTPPEEFASKASDFHLWDAIRLFPKPLVAAVHGYVYGGGLELALCCDLIFASEDARFASPEIRIGLIPGAGATQLLSRRLGKYRALELILTGREFSAEEAWRWGLVNAVYPSEELLSRSMEVAEQIAASAMSALRAAKAAVNYGLSMPLDAAYRYERELFLWCLGTQESREILTKFITARQQRKGQKRG</sequence>
<proteinExistence type="inferred from homology"/>
<dbReference type="PANTHER" id="PTHR11941:SF54">
    <property type="entry name" value="ENOYL-COA HYDRATASE, MITOCHONDRIAL"/>
    <property type="match status" value="1"/>
</dbReference>
<comment type="caution">
    <text evidence="4">The sequence shown here is derived from an EMBL/GenBank/DDBJ whole genome shotgun (WGS) entry which is preliminary data.</text>
</comment>
<organism evidence="4 5">
    <name type="scientific">Thermus thermamylovorans</name>
    <dbReference type="NCBI Taxonomy" id="2509362"/>
    <lineage>
        <taxon>Bacteria</taxon>
        <taxon>Thermotogati</taxon>
        <taxon>Deinococcota</taxon>
        <taxon>Deinococci</taxon>
        <taxon>Thermales</taxon>
        <taxon>Thermaceae</taxon>
        <taxon>Thermus</taxon>
    </lineage>
</organism>
<evidence type="ECO:0000256" key="1">
    <source>
        <dbReference type="ARBA" id="ARBA00005254"/>
    </source>
</evidence>
<dbReference type="Pfam" id="PF00378">
    <property type="entry name" value="ECH_1"/>
    <property type="match status" value="1"/>
</dbReference>
<dbReference type="SUPFAM" id="SSF52096">
    <property type="entry name" value="ClpP/crotonase"/>
    <property type="match status" value="1"/>
</dbReference>
<dbReference type="Gene3D" id="3.90.226.10">
    <property type="entry name" value="2-enoyl-CoA Hydratase, Chain A, domain 1"/>
    <property type="match status" value="1"/>
</dbReference>
<protein>
    <submittedName>
        <fullName evidence="4">Enoyl-CoA hydratase/isomerase family protein</fullName>
    </submittedName>
</protein>
<dbReference type="InterPro" id="IPR001753">
    <property type="entry name" value="Enoyl-CoA_hydra/iso"/>
</dbReference>
<keyword evidence="4" id="KW-0413">Isomerase</keyword>
<name>A0A4Q9AXR6_9DEIN</name>
<evidence type="ECO:0000256" key="2">
    <source>
        <dbReference type="ARBA" id="ARBA00023239"/>
    </source>
</evidence>
<evidence type="ECO:0000256" key="3">
    <source>
        <dbReference type="RuleBase" id="RU003707"/>
    </source>
</evidence>
<dbReference type="Proteomes" id="UP000292858">
    <property type="component" value="Unassembled WGS sequence"/>
</dbReference>
<dbReference type="GO" id="GO:0006635">
    <property type="term" value="P:fatty acid beta-oxidation"/>
    <property type="evidence" value="ECO:0007669"/>
    <property type="project" value="TreeGrafter"/>
</dbReference>
<dbReference type="OrthoDB" id="30646at2"/>
<keyword evidence="2" id="KW-0456">Lyase</keyword>
<dbReference type="InterPro" id="IPR018376">
    <property type="entry name" value="Enoyl-CoA_hyd/isom_CS"/>
</dbReference>
<dbReference type="EMBL" id="SIJL01000017">
    <property type="protein sequence ID" value="TBH16548.1"/>
    <property type="molecule type" value="Genomic_DNA"/>
</dbReference>
<keyword evidence="5" id="KW-1185">Reference proteome</keyword>
<dbReference type="PANTHER" id="PTHR11941">
    <property type="entry name" value="ENOYL-COA HYDRATASE-RELATED"/>
    <property type="match status" value="1"/>
</dbReference>
<accession>A0A4Q9AXR6</accession>
<comment type="similarity">
    <text evidence="1 3">Belongs to the enoyl-CoA hydratase/isomerase family.</text>
</comment>
<gene>
    <name evidence="4" type="ORF">ETP66_10225</name>
</gene>
<evidence type="ECO:0000313" key="4">
    <source>
        <dbReference type="EMBL" id="TBH16548.1"/>
    </source>
</evidence>
<dbReference type="PROSITE" id="PS00166">
    <property type="entry name" value="ENOYL_COA_HYDRATASE"/>
    <property type="match status" value="1"/>
</dbReference>
<dbReference type="InterPro" id="IPR029045">
    <property type="entry name" value="ClpP/crotonase-like_dom_sf"/>
</dbReference>
<dbReference type="AlphaFoldDB" id="A0A4Q9AXR6"/>
<reference evidence="4 5" key="1">
    <citation type="submission" date="2019-02" db="EMBL/GenBank/DDBJ databases">
        <title>Thermus sp. a novel from hot spring.</title>
        <authorList>
            <person name="Zhao Z."/>
        </authorList>
    </citation>
    <scope>NUCLEOTIDE SEQUENCE [LARGE SCALE GENOMIC DNA]</scope>
    <source>
        <strain evidence="4 5">CFH 72773T</strain>
    </source>
</reference>